<comment type="caution">
    <text evidence="3">The sequence shown here is derived from an EMBL/GenBank/DDBJ whole genome shotgun (WGS) entry which is preliminary data.</text>
</comment>
<evidence type="ECO:0000313" key="3">
    <source>
        <dbReference type="EMBL" id="EBR4142585.1"/>
    </source>
</evidence>
<dbReference type="Gene3D" id="1.10.10.2690">
    <property type="match status" value="1"/>
</dbReference>
<reference evidence="3" key="1">
    <citation type="submission" date="2018-07" db="EMBL/GenBank/DDBJ databases">
        <authorList>
            <consortium name="PulseNet: The National Subtyping Network for Foodborne Disease Surveillance"/>
            <person name="Tarr C.L."/>
            <person name="Trees E."/>
            <person name="Katz L.S."/>
            <person name="Carleton-Romer H.A."/>
            <person name="Stroika S."/>
            <person name="Kucerova Z."/>
            <person name="Roache K.F."/>
            <person name="Sabol A.L."/>
            <person name="Besser J."/>
            <person name="Gerner-Smidt P."/>
        </authorList>
    </citation>
    <scope>NUCLEOTIDE SEQUENCE</scope>
    <source>
        <strain evidence="3">PNUSAS006765</strain>
    </source>
</reference>
<dbReference type="AlphaFoldDB" id="A0A5U7LUM2"/>
<organism evidence="3">
    <name type="scientific">Salmonella enterica</name>
    <name type="common">Salmonella choleraesuis</name>
    <dbReference type="NCBI Taxonomy" id="28901"/>
    <lineage>
        <taxon>Bacteria</taxon>
        <taxon>Pseudomonadati</taxon>
        <taxon>Pseudomonadota</taxon>
        <taxon>Gammaproteobacteria</taxon>
        <taxon>Enterobacterales</taxon>
        <taxon>Enterobacteriaceae</taxon>
        <taxon>Salmonella</taxon>
    </lineage>
</organism>
<dbReference type="InterPro" id="IPR053721">
    <property type="entry name" value="Fimbrial_Adhesin_Reg"/>
</dbReference>
<gene>
    <name evidence="3" type="ORF">BVJ40_14810</name>
</gene>
<protein>
    <submittedName>
        <fullName evidence="3">Uncharacterized protein</fullName>
    </submittedName>
</protein>
<proteinExistence type="predicted"/>
<dbReference type="Pfam" id="PF03333">
    <property type="entry name" value="PapB"/>
    <property type="match status" value="1"/>
</dbReference>
<keyword evidence="1" id="KW-0805">Transcription regulation</keyword>
<dbReference type="EMBL" id="AAGSEK010000028">
    <property type="protein sequence ID" value="EBR4142585.1"/>
    <property type="molecule type" value="Genomic_DNA"/>
</dbReference>
<dbReference type="GO" id="GO:0006355">
    <property type="term" value="P:regulation of DNA-templated transcription"/>
    <property type="evidence" value="ECO:0007669"/>
    <property type="project" value="InterPro"/>
</dbReference>
<keyword evidence="2" id="KW-0804">Transcription</keyword>
<accession>A0A5U7LUM2</accession>
<dbReference type="InterPro" id="IPR004356">
    <property type="entry name" value="Adhesin_operon_reg_prot"/>
</dbReference>
<name>A0A5U7LUM2_SALER</name>
<sequence length="122" mass="13390">MDNDSVRDDPANLAWLSALLSLSGPATGLQPGGLGVITFHILADLARIRNPRMLNALEAHLVQGWTRERACSMYGVNVSNFSRRVAGMNRTWQLTEALRTVNEKRVQLSPLKENTSDGSAET</sequence>
<evidence type="ECO:0000256" key="1">
    <source>
        <dbReference type="ARBA" id="ARBA00023015"/>
    </source>
</evidence>
<evidence type="ECO:0000256" key="2">
    <source>
        <dbReference type="ARBA" id="ARBA00023163"/>
    </source>
</evidence>